<gene>
    <name evidence="2" type="ORF">A6D92_21145</name>
</gene>
<protein>
    <recommendedName>
        <fullName evidence="1">HTH marR-type domain-containing protein</fullName>
    </recommendedName>
</protein>
<dbReference type="GO" id="GO:0006950">
    <property type="term" value="P:response to stress"/>
    <property type="evidence" value="ECO:0007669"/>
    <property type="project" value="TreeGrafter"/>
</dbReference>
<proteinExistence type="predicted"/>
<dbReference type="SUPFAM" id="SSF46785">
    <property type="entry name" value="Winged helix' DNA-binding domain"/>
    <property type="match status" value="1"/>
</dbReference>
<accession>A0A1Y2T3C6</accession>
<dbReference type="InterPro" id="IPR039422">
    <property type="entry name" value="MarR/SlyA-like"/>
</dbReference>
<dbReference type="InterPro" id="IPR000835">
    <property type="entry name" value="HTH_MarR-typ"/>
</dbReference>
<dbReference type="PANTHER" id="PTHR33164">
    <property type="entry name" value="TRANSCRIPTIONAL REGULATOR, MARR FAMILY"/>
    <property type="match status" value="1"/>
</dbReference>
<sequence>MESARIEEYIPKLEASFDNMVRVMTAATTAYQEVAPGPRMSMSQMIVLKALKARGPLQVTEVANELTVTLSAATGLVDRLVKAGFAERERDQRDRRVVWVKITPAGEQALEAAVQRRRAAFREMVKNLTEEDLVKLCDILDRMG</sequence>
<name>A0A1Y2T3C6_SYMTR</name>
<dbReference type="Proteomes" id="UP000194267">
    <property type="component" value="Unassembled WGS sequence"/>
</dbReference>
<dbReference type="EMBL" id="LWLV01002338">
    <property type="protein sequence ID" value="OTA40224.1"/>
    <property type="molecule type" value="Genomic_DNA"/>
</dbReference>
<dbReference type="Pfam" id="PF01047">
    <property type="entry name" value="MarR"/>
    <property type="match status" value="1"/>
</dbReference>
<evidence type="ECO:0000259" key="1">
    <source>
        <dbReference type="PROSITE" id="PS50995"/>
    </source>
</evidence>
<dbReference type="PRINTS" id="PR00598">
    <property type="entry name" value="HTHMARR"/>
</dbReference>
<feature type="domain" description="HTH marR-type" evidence="1">
    <location>
        <begin position="17"/>
        <end position="144"/>
    </location>
</feature>
<dbReference type="Gene3D" id="1.10.10.10">
    <property type="entry name" value="Winged helix-like DNA-binding domain superfamily/Winged helix DNA-binding domain"/>
    <property type="match status" value="1"/>
</dbReference>
<dbReference type="PANTHER" id="PTHR33164:SF99">
    <property type="entry name" value="MARR FAMILY REGULATORY PROTEIN"/>
    <property type="match status" value="1"/>
</dbReference>
<organism evidence="2 3">
    <name type="scientific">Symbiobacterium thermophilum</name>
    <dbReference type="NCBI Taxonomy" id="2734"/>
    <lineage>
        <taxon>Bacteria</taxon>
        <taxon>Bacillati</taxon>
        <taxon>Bacillota</taxon>
        <taxon>Clostridia</taxon>
        <taxon>Eubacteriales</taxon>
        <taxon>Symbiobacteriaceae</taxon>
        <taxon>Symbiobacterium</taxon>
    </lineage>
</organism>
<dbReference type="InterPro" id="IPR036390">
    <property type="entry name" value="WH_DNA-bd_sf"/>
</dbReference>
<comment type="caution">
    <text evidence="2">The sequence shown here is derived from an EMBL/GenBank/DDBJ whole genome shotgun (WGS) entry which is preliminary data.</text>
</comment>
<dbReference type="PROSITE" id="PS50995">
    <property type="entry name" value="HTH_MARR_2"/>
    <property type="match status" value="1"/>
</dbReference>
<reference evidence="3" key="1">
    <citation type="submission" date="2016-04" db="EMBL/GenBank/DDBJ databases">
        <authorList>
            <person name="Antunes L.P."/>
            <person name="Martins L.F."/>
            <person name="Pereira R.V."/>
            <person name="Thomas A.M."/>
            <person name="Barbosa D."/>
            <person name="Nascimento L."/>
            <person name="Silva G.M."/>
            <person name="Condomitti G.W."/>
            <person name="Digiampietri L.A."/>
            <person name="Lombardi K.C."/>
            <person name="Ramos P.L."/>
            <person name="Quaggio R.B."/>
            <person name="Oliveira J.C."/>
            <person name="Pascon R.C."/>
            <person name="Cruz J.B."/>
            <person name="Silva A.M."/>
            <person name="Setubal J.C."/>
        </authorList>
    </citation>
    <scope>NUCLEOTIDE SEQUENCE [LARGE SCALE GENOMIC DNA]</scope>
</reference>
<evidence type="ECO:0000313" key="2">
    <source>
        <dbReference type="EMBL" id="OTA40224.1"/>
    </source>
</evidence>
<dbReference type="InterPro" id="IPR036388">
    <property type="entry name" value="WH-like_DNA-bd_sf"/>
</dbReference>
<evidence type="ECO:0000313" key="3">
    <source>
        <dbReference type="Proteomes" id="UP000194267"/>
    </source>
</evidence>
<dbReference type="AlphaFoldDB" id="A0A1Y2T3C6"/>
<dbReference type="SMART" id="SM00347">
    <property type="entry name" value="HTH_MARR"/>
    <property type="match status" value="1"/>
</dbReference>
<dbReference type="GO" id="GO:0003700">
    <property type="term" value="F:DNA-binding transcription factor activity"/>
    <property type="evidence" value="ECO:0007669"/>
    <property type="project" value="InterPro"/>
</dbReference>